<organism evidence="1 2">
    <name type="scientific">Clostridium haemolyticum NCTC 9693</name>
    <dbReference type="NCBI Taxonomy" id="1443114"/>
    <lineage>
        <taxon>Bacteria</taxon>
        <taxon>Bacillati</taxon>
        <taxon>Bacillota</taxon>
        <taxon>Clostridia</taxon>
        <taxon>Eubacteriales</taxon>
        <taxon>Clostridiaceae</taxon>
        <taxon>Clostridium</taxon>
    </lineage>
</organism>
<dbReference type="Proteomes" id="UP000027937">
    <property type="component" value="Plasmid p1Ch9693"/>
</dbReference>
<proteinExistence type="predicted"/>
<keyword evidence="2" id="KW-1185">Reference proteome</keyword>
<geneLocation type="plasmid" evidence="1 2">
    <name>p1Ch9693</name>
</geneLocation>
<gene>
    <name evidence="1" type="ORF">Z960_p0044</name>
</gene>
<comment type="caution">
    <text evidence="1">The sequence shown here is derived from an EMBL/GenBank/DDBJ whole genome shotgun (WGS) entry which is preliminary data.</text>
</comment>
<dbReference type="EMBL" id="JENX01000125">
    <property type="protein sequence ID" value="KEI14045.1"/>
    <property type="molecule type" value="Genomic_DNA"/>
</dbReference>
<evidence type="ECO:0000313" key="2">
    <source>
        <dbReference type="Proteomes" id="UP000027937"/>
    </source>
</evidence>
<dbReference type="RefSeq" id="WP_242845800.1">
    <property type="nucleotide sequence ID" value="NZ_CM003349.1"/>
</dbReference>
<reference evidence="2" key="1">
    <citation type="journal article" date="2014" name="PLoS ONE">
        <title>Plasmidome interchange between Clostridium botulinum, Clostridium novyi and Clostridium haemolyticum converts strains of independent lineages into distinctly different pathogens.</title>
        <authorList>
            <person name="Skarin H."/>
            <person name="Segerman B."/>
        </authorList>
    </citation>
    <scope>NUCLEOTIDE SEQUENCE [LARGE SCALE GENOMIC DNA]</scope>
    <source>
        <strain evidence="2">NCTC 9693</strain>
    </source>
</reference>
<name>A0ABR4TBV6_CLOHA</name>
<evidence type="ECO:0000313" key="1">
    <source>
        <dbReference type="EMBL" id="KEI14045.1"/>
    </source>
</evidence>
<keyword evidence="1" id="KW-0614">Plasmid</keyword>
<protein>
    <submittedName>
        <fullName evidence="1">Uncharacterized protein</fullName>
    </submittedName>
</protein>
<accession>A0ABR4TBV6</accession>
<sequence>MSKLIKYIGENNDYHELEKNKLYFVKDEITEDSCETIKGYGTLYKDETYVDVSKEEIVNYIYNRLDDEIQEIQEVIKNRDEYLMSNDPYYTFYEVDNKTQEILDMIHNEFFTLRDKLAFLKLLKKYINNPINAILEYMRYLNMEEKEEYNQNIDNLYKETDSSIFDIEQ</sequence>